<reference evidence="3" key="1">
    <citation type="submission" date="2016-11" db="UniProtKB">
        <authorList>
            <consortium name="WormBaseParasite"/>
        </authorList>
    </citation>
    <scope>IDENTIFICATION</scope>
</reference>
<dbReference type="WBParaSite" id="Hba_13774">
    <property type="protein sequence ID" value="Hba_13774"/>
    <property type="gene ID" value="Hba_13774"/>
</dbReference>
<keyword evidence="2" id="KW-1185">Reference proteome</keyword>
<dbReference type="PANTHER" id="PTHR12820:SF0">
    <property type="entry name" value="VACUOLAR PROTEIN SORTING-ASSOCIATED PROTEIN 53 HOMOLOG"/>
    <property type="match status" value="1"/>
</dbReference>
<name>A0A1I7X864_HETBA</name>
<feature type="domain" description="Vps53 N-terminal" evidence="1">
    <location>
        <begin position="79"/>
        <end position="118"/>
    </location>
</feature>
<dbReference type="GO" id="GO:0042147">
    <property type="term" value="P:retrograde transport, endosome to Golgi"/>
    <property type="evidence" value="ECO:0007669"/>
    <property type="project" value="InterPro"/>
</dbReference>
<dbReference type="InterPro" id="IPR039766">
    <property type="entry name" value="Vps53"/>
</dbReference>
<evidence type="ECO:0000313" key="2">
    <source>
        <dbReference type="Proteomes" id="UP000095283"/>
    </source>
</evidence>
<feature type="domain" description="Vps53 N-terminal" evidence="1">
    <location>
        <begin position="1"/>
        <end position="60"/>
    </location>
</feature>
<dbReference type="GO" id="GO:0005829">
    <property type="term" value="C:cytosol"/>
    <property type="evidence" value="ECO:0007669"/>
    <property type="project" value="GOC"/>
</dbReference>
<dbReference type="Proteomes" id="UP000095283">
    <property type="component" value="Unplaced"/>
</dbReference>
<organism evidence="2 3">
    <name type="scientific">Heterorhabditis bacteriophora</name>
    <name type="common">Entomopathogenic nematode worm</name>
    <dbReference type="NCBI Taxonomy" id="37862"/>
    <lineage>
        <taxon>Eukaryota</taxon>
        <taxon>Metazoa</taxon>
        <taxon>Ecdysozoa</taxon>
        <taxon>Nematoda</taxon>
        <taxon>Chromadorea</taxon>
        <taxon>Rhabditida</taxon>
        <taxon>Rhabditina</taxon>
        <taxon>Rhabditomorpha</taxon>
        <taxon>Strongyloidea</taxon>
        <taxon>Heterorhabditidae</taxon>
        <taxon>Heterorhabditis</taxon>
    </lineage>
</organism>
<dbReference type="AlphaFoldDB" id="A0A1I7X864"/>
<evidence type="ECO:0000313" key="3">
    <source>
        <dbReference type="WBParaSite" id="Hba_13774"/>
    </source>
</evidence>
<proteinExistence type="predicted"/>
<dbReference type="GO" id="GO:0000938">
    <property type="term" value="C:GARP complex"/>
    <property type="evidence" value="ECO:0007669"/>
    <property type="project" value="InterPro"/>
</dbReference>
<protein>
    <submittedName>
        <fullName evidence="3">Vacuolar protein sorting-associated protein 53 homolog</fullName>
    </submittedName>
</protein>
<sequence length="214" mass="24569">MSELEQRIDSIRGKTRSSDEIVREMTRDIKQLDIAKRNLTSSITTLHHLHILLTGVDSLGCTFALKSIVGPHTEYNISKTVIANFQAIWSVFDNFLDVFISAQEKTLNEFLDSCANKIRLTADQQFFTCCILATADWCAETTLQMQEKLSQRLPWFILGQSNGCNILGYPLFIYVFNTALDFLKAIYFCYKFTKIVGMSNIHYKVYMLLYLNLS</sequence>
<dbReference type="InterPro" id="IPR007234">
    <property type="entry name" value="Vps53_N"/>
</dbReference>
<dbReference type="PANTHER" id="PTHR12820">
    <property type="entry name" value="VACUOLAR SORTING PROTEIN 53"/>
    <property type="match status" value="1"/>
</dbReference>
<accession>A0A1I7X864</accession>
<dbReference type="Pfam" id="PF04100">
    <property type="entry name" value="Vps53_N"/>
    <property type="match status" value="2"/>
</dbReference>
<evidence type="ECO:0000259" key="1">
    <source>
        <dbReference type="Pfam" id="PF04100"/>
    </source>
</evidence>